<feature type="transmembrane region" description="Helical" evidence="1">
    <location>
        <begin position="171"/>
        <end position="197"/>
    </location>
</feature>
<keyword evidence="1" id="KW-1133">Transmembrane helix</keyword>
<gene>
    <name evidence="2" type="ORF">Q3O60_00400</name>
</gene>
<reference evidence="2 3" key="1">
    <citation type="submission" date="2023-08" db="EMBL/GenBank/DDBJ databases">
        <authorList>
            <person name="Joshi A."/>
            <person name="Thite S."/>
        </authorList>
    </citation>
    <scope>NUCLEOTIDE SEQUENCE [LARGE SCALE GENOMIC DNA]</scope>
    <source>
        <strain evidence="2 3">AC40</strain>
    </source>
</reference>
<protein>
    <submittedName>
        <fullName evidence="2">Uncharacterized protein</fullName>
    </submittedName>
</protein>
<organism evidence="2 3">
    <name type="scientific">Alkalimonas collagenimarina</name>
    <dbReference type="NCBI Taxonomy" id="400390"/>
    <lineage>
        <taxon>Bacteria</taxon>
        <taxon>Pseudomonadati</taxon>
        <taxon>Pseudomonadota</taxon>
        <taxon>Gammaproteobacteria</taxon>
        <taxon>Alkalimonas</taxon>
    </lineage>
</organism>
<dbReference type="EMBL" id="JAUZVZ010000001">
    <property type="protein sequence ID" value="MDP4534656.1"/>
    <property type="molecule type" value="Genomic_DNA"/>
</dbReference>
<evidence type="ECO:0000313" key="3">
    <source>
        <dbReference type="Proteomes" id="UP001231616"/>
    </source>
</evidence>
<keyword evidence="1" id="KW-0812">Transmembrane</keyword>
<name>A0ABT9GUF9_9GAMM</name>
<dbReference type="Proteomes" id="UP001231616">
    <property type="component" value="Unassembled WGS sequence"/>
</dbReference>
<comment type="caution">
    <text evidence="2">The sequence shown here is derived from an EMBL/GenBank/DDBJ whole genome shotgun (WGS) entry which is preliminary data.</text>
</comment>
<dbReference type="RefSeq" id="WP_305891927.1">
    <property type="nucleotide sequence ID" value="NZ_JAUZVZ010000001.1"/>
</dbReference>
<sequence>MTEQASRDWLCALLDVHGDLQQKWQHHDHRVQFISAFTASGIDAAALGVLARDLQRGGNTFSTFQVQYFQGNAHIVFEGYPGLRKHLTGTRYLAANPKVVSMGIGKLGALNAIKTGFVVSVIVSVAFHGLDQLMNDQRTWHHFVGGVAADTIYAVAISVGSWAVVSGVVGTAAMLAIGPILAVVAVGVGLTFIALYIDSHLQLAKKIAVLLEECEGQLKASIDNARQVKSYYKNDRIGFLKRLFAIPDVRLFDER</sequence>
<keyword evidence="1" id="KW-0472">Membrane</keyword>
<feature type="transmembrane region" description="Helical" evidence="1">
    <location>
        <begin position="142"/>
        <end position="165"/>
    </location>
</feature>
<evidence type="ECO:0000256" key="1">
    <source>
        <dbReference type="SAM" id="Phobius"/>
    </source>
</evidence>
<keyword evidence="3" id="KW-1185">Reference proteome</keyword>
<feature type="transmembrane region" description="Helical" evidence="1">
    <location>
        <begin position="112"/>
        <end position="130"/>
    </location>
</feature>
<accession>A0ABT9GUF9</accession>
<evidence type="ECO:0000313" key="2">
    <source>
        <dbReference type="EMBL" id="MDP4534656.1"/>
    </source>
</evidence>
<proteinExistence type="predicted"/>